<dbReference type="PANTHER" id="PTHR30204">
    <property type="entry name" value="REDOX-CYCLING DRUG-SENSING TRANSCRIPTIONAL ACTIVATOR SOXR"/>
    <property type="match status" value="1"/>
</dbReference>
<dbReference type="GO" id="GO:0003677">
    <property type="term" value="F:DNA binding"/>
    <property type="evidence" value="ECO:0007669"/>
    <property type="project" value="UniProtKB-KW"/>
</dbReference>
<protein>
    <submittedName>
        <fullName evidence="6">DNA-binding domain</fullName>
    </submittedName>
</protein>
<name>A0A375HXW2_9ACTN</name>
<evidence type="ECO:0000256" key="1">
    <source>
        <dbReference type="ARBA" id="ARBA00023015"/>
    </source>
</evidence>
<dbReference type="SMART" id="SM00422">
    <property type="entry name" value="HTH_MERR"/>
    <property type="match status" value="1"/>
</dbReference>
<keyword evidence="2 6" id="KW-0238">DNA-binding</keyword>
<dbReference type="AlphaFoldDB" id="A0A375HXW2"/>
<dbReference type="PRINTS" id="PR00040">
    <property type="entry name" value="HTHMERR"/>
</dbReference>
<dbReference type="Proteomes" id="UP000265962">
    <property type="component" value="Unassembled WGS sequence"/>
</dbReference>
<dbReference type="InterPro" id="IPR047057">
    <property type="entry name" value="MerR_fam"/>
</dbReference>
<dbReference type="CDD" id="cd01106">
    <property type="entry name" value="HTH_TipAL-Mta"/>
    <property type="match status" value="1"/>
</dbReference>
<gene>
    <name evidence="6" type="ORF">PROPJV5_0127</name>
</gene>
<dbReference type="OrthoDB" id="9809391at2"/>
<evidence type="ECO:0000256" key="3">
    <source>
        <dbReference type="ARBA" id="ARBA00023159"/>
    </source>
</evidence>
<evidence type="ECO:0000256" key="2">
    <source>
        <dbReference type="ARBA" id="ARBA00023125"/>
    </source>
</evidence>
<keyword evidence="3" id="KW-0010">Activator</keyword>
<dbReference type="GO" id="GO:0003700">
    <property type="term" value="F:DNA-binding transcription factor activity"/>
    <property type="evidence" value="ECO:0007669"/>
    <property type="project" value="InterPro"/>
</dbReference>
<dbReference type="EMBL" id="OMOH01000001">
    <property type="protein sequence ID" value="SPF67117.1"/>
    <property type="molecule type" value="Genomic_DNA"/>
</dbReference>
<reference evidence="7" key="1">
    <citation type="submission" date="2018-02" db="EMBL/GenBank/DDBJ databases">
        <authorList>
            <person name="Hornung B."/>
        </authorList>
    </citation>
    <scope>NUCLEOTIDE SEQUENCE [LARGE SCALE GENOMIC DNA]</scope>
</reference>
<keyword evidence="4" id="KW-0804">Transcription</keyword>
<dbReference type="SUPFAM" id="SSF89082">
    <property type="entry name" value="Antibiotic binding domain of TipA-like multidrug resistance regulators"/>
    <property type="match status" value="1"/>
</dbReference>
<organism evidence="6 7">
    <name type="scientific">Propionibacterium ruminifibrarum</name>
    <dbReference type="NCBI Taxonomy" id="1962131"/>
    <lineage>
        <taxon>Bacteria</taxon>
        <taxon>Bacillati</taxon>
        <taxon>Actinomycetota</taxon>
        <taxon>Actinomycetes</taxon>
        <taxon>Propionibacteriales</taxon>
        <taxon>Propionibacteriaceae</taxon>
        <taxon>Propionibacterium</taxon>
    </lineage>
</organism>
<evidence type="ECO:0000313" key="6">
    <source>
        <dbReference type="EMBL" id="SPF67117.1"/>
    </source>
</evidence>
<accession>A0A375HXW2</accession>
<proteinExistence type="predicted"/>
<keyword evidence="7" id="KW-1185">Reference proteome</keyword>
<dbReference type="Pfam" id="PF13411">
    <property type="entry name" value="MerR_1"/>
    <property type="match status" value="1"/>
</dbReference>
<keyword evidence="1" id="KW-0805">Transcription regulation</keyword>
<dbReference type="Gene3D" id="1.10.490.50">
    <property type="entry name" value="Antibiotic binding domain of TipA-like multidrug resistance regulators"/>
    <property type="match status" value="1"/>
</dbReference>
<sequence length="267" mass="29871">MDTNDDGQELTVGAVASLVGVSVRTLHHWDAMGLVRPSGRTWSGYRLYSAEDIARLHRVLVYRETGMPLARIAEVLDDPDADAGAHLTRQRALLMERIDHLHRMVRAVDTMMEKIMSNTNPTPSEQAAIWGTTWTPEYQAEVEKRWGGTEDWAEAERRRAAMTRQDWERARDDTEALEAALVAAKRGGVEPGSPQANDLARRHLDNLNTWFDVTTSKQVLIAGTIAEDPRWVAHYDALEPGLAAWLRDVIDASARAQGIDPQAATWQ</sequence>
<feature type="domain" description="HTH merR-type" evidence="5">
    <location>
        <begin position="9"/>
        <end position="78"/>
    </location>
</feature>
<dbReference type="InterPro" id="IPR009061">
    <property type="entry name" value="DNA-bd_dom_put_sf"/>
</dbReference>
<dbReference type="InterPro" id="IPR012925">
    <property type="entry name" value="TipAS_dom"/>
</dbReference>
<dbReference type="Pfam" id="PF07739">
    <property type="entry name" value="TipAS"/>
    <property type="match status" value="1"/>
</dbReference>
<dbReference type="PROSITE" id="PS00552">
    <property type="entry name" value="HTH_MERR_1"/>
    <property type="match status" value="1"/>
</dbReference>
<evidence type="ECO:0000313" key="7">
    <source>
        <dbReference type="Proteomes" id="UP000265962"/>
    </source>
</evidence>
<dbReference type="InterPro" id="IPR036244">
    <property type="entry name" value="TipA-like_antibiotic-bd"/>
</dbReference>
<dbReference type="PANTHER" id="PTHR30204:SF90">
    <property type="entry name" value="HTH-TYPE TRANSCRIPTIONAL ACTIVATOR MTA"/>
    <property type="match status" value="1"/>
</dbReference>
<dbReference type="InterPro" id="IPR000551">
    <property type="entry name" value="MerR-type_HTH_dom"/>
</dbReference>
<dbReference type="SUPFAM" id="SSF46955">
    <property type="entry name" value="Putative DNA-binding domain"/>
    <property type="match status" value="1"/>
</dbReference>
<dbReference type="Gene3D" id="1.10.1660.10">
    <property type="match status" value="1"/>
</dbReference>
<dbReference type="PROSITE" id="PS50937">
    <property type="entry name" value="HTH_MERR_2"/>
    <property type="match status" value="1"/>
</dbReference>
<evidence type="ECO:0000259" key="5">
    <source>
        <dbReference type="PROSITE" id="PS50937"/>
    </source>
</evidence>
<evidence type="ECO:0000256" key="4">
    <source>
        <dbReference type="ARBA" id="ARBA00023163"/>
    </source>
</evidence>